<keyword evidence="2" id="KW-1185">Reference proteome</keyword>
<dbReference type="Proteomes" id="UP001488838">
    <property type="component" value="Unassembled WGS sequence"/>
</dbReference>
<evidence type="ECO:0000313" key="2">
    <source>
        <dbReference type="Proteomes" id="UP001488838"/>
    </source>
</evidence>
<reference evidence="1 2" key="1">
    <citation type="journal article" date="2023" name="bioRxiv">
        <title>Conserved and derived expression patterns and positive selection on dental genes reveal complex evolutionary context of ever-growing rodent molars.</title>
        <authorList>
            <person name="Calamari Z.T."/>
            <person name="Song A."/>
            <person name="Cohen E."/>
            <person name="Akter M."/>
            <person name="Roy R.D."/>
            <person name="Hallikas O."/>
            <person name="Christensen M.M."/>
            <person name="Li P."/>
            <person name="Marangoni P."/>
            <person name="Jernvall J."/>
            <person name="Klein O.D."/>
        </authorList>
    </citation>
    <scope>NUCLEOTIDE SEQUENCE [LARGE SCALE GENOMIC DNA]</scope>
    <source>
        <strain evidence="1">V071</strain>
    </source>
</reference>
<evidence type="ECO:0008006" key="3">
    <source>
        <dbReference type="Google" id="ProtNLM"/>
    </source>
</evidence>
<evidence type="ECO:0000313" key="1">
    <source>
        <dbReference type="EMBL" id="KAK7800889.1"/>
    </source>
</evidence>
<organism evidence="1 2">
    <name type="scientific">Myodes glareolus</name>
    <name type="common">Bank vole</name>
    <name type="synonym">Clethrionomys glareolus</name>
    <dbReference type="NCBI Taxonomy" id="447135"/>
    <lineage>
        <taxon>Eukaryota</taxon>
        <taxon>Metazoa</taxon>
        <taxon>Chordata</taxon>
        <taxon>Craniata</taxon>
        <taxon>Vertebrata</taxon>
        <taxon>Euteleostomi</taxon>
        <taxon>Mammalia</taxon>
        <taxon>Eutheria</taxon>
        <taxon>Euarchontoglires</taxon>
        <taxon>Glires</taxon>
        <taxon>Rodentia</taxon>
        <taxon>Myomorpha</taxon>
        <taxon>Muroidea</taxon>
        <taxon>Cricetidae</taxon>
        <taxon>Arvicolinae</taxon>
        <taxon>Myodes</taxon>
    </lineage>
</organism>
<dbReference type="AlphaFoldDB" id="A0AAW0HDB0"/>
<accession>A0AAW0HDB0</accession>
<comment type="caution">
    <text evidence="1">The sequence shown here is derived from an EMBL/GenBank/DDBJ whole genome shotgun (WGS) entry which is preliminary data.</text>
</comment>
<proteinExistence type="predicted"/>
<gene>
    <name evidence="1" type="ORF">U0070_007033</name>
</gene>
<protein>
    <recommendedName>
        <fullName evidence="3">Secreted protein</fullName>
    </recommendedName>
</protein>
<sequence length="127" mass="14012">MLITLCYLYLWARWGRRPAALVLATVRRLRASRCSFTFCRAAAQPGDARVCLSRGGRVFCVGESQSVDDLNKWALFLVSPFILEAEQIAFVTESIWAQGDSFQKTTSSETVSGMVSLCILGCVLGHT</sequence>
<name>A0AAW0HDB0_MYOGA</name>
<dbReference type="EMBL" id="JBBHLL010000530">
    <property type="protein sequence ID" value="KAK7800889.1"/>
    <property type="molecule type" value="Genomic_DNA"/>
</dbReference>